<feature type="transmembrane region" description="Helical" evidence="1">
    <location>
        <begin position="172"/>
        <end position="189"/>
    </location>
</feature>
<evidence type="ECO:0000313" key="5">
    <source>
        <dbReference type="Proteomes" id="UP000315353"/>
    </source>
</evidence>
<gene>
    <name evidence="3" type="ORF">CFL01nite_19230</name>
    <name evidence="2" type="ORF">CFLV_11690</name>
</gene>
<keyword evidence="1" id="KW-0472">Membrane</keyword>
<dbReference type="STRING" id="28028.CFLV_11690"/>
<dbReference type="Proteomes" id="UP000185479">
    <property type="component" value="Chromosome"/>
</dbReference>
<feature type="transmembrane region" description="Helical" evidence="1">
    <location>
        <begin position="240"/>
        <end position="260"/>
    </location>
</feature>
<evidence type="ECO:0000313" key="4">
    <source>
        <dbReference type="Proteomes" id="UP000185479"/>
    </source>
</evidence>
<organism evidence="2 4">
    <name type="scientific">Corynebacterium flavescens</name>
    <dbReference type="NCBI Taxonomy" id="28028"/>
    <lineage>
        <taxon>Bacteria</taxon>
        <taxon>Bacillati</taxon>
        <taxon>Actinomycetota</taxon>
        <taxon>Actinomycetes</taxon>
        <taxon>Mycobacteriales</taxon>
        <taxon>Corynebacteriaceae</taxon>
        <taxon>Corynebacterium</taxon>
    </lineage>
</organism>
<proteinExistence type="predicted"/>
<sequence>MRADKALLLAWGLILVAAVGWPFLLPGEYLWRDMALLHDPALTPGALGSGALPARNVPQDALLALAGGPWIARVLILGAAGCAAATAALWAASPWTAAGAMACAVANPFVIERLLQGQWSLAIAAWLLPVIAYCGLRGHERSAWLAMCVASITPTGAVFAVLTALFCARTRVGLAGLVLWLPWAIPGIMQAQTGSVTGSARTAVEAFSPHAEHLVGTAGALIGLGGIWNSQAVPDSRTAGFALAGLGVAALAVLGAFRLVRREAQRLGALALMGMGAALALWLCPGVAVWLVENVPGAGLVRDSQKLVMLAIPLYVAGLGALPRGFAPLALACTLLQNVDAPRALGVLAPTDTGVDRALVAEIDDRTALFVDRPYLVEVTAADGTRGVAIDPYSKVTAQLSSGQLSVDGDVVDQAAPAYLAALAAWDERDMAQLEKLGVGVVVLDGRIVASTPAPPPALPWAPMAGWLISPLLALVLRGAPRSACPLTPKKR</sequence>
<name>A0A1L7CPG4_CORFL</name>
<keyword evidence="1" id="KW-0812">Transmembrane</keyword>
<feature type="transmembrane region" description="Helical" evidence="1">
    <location>
        <begin position="267"/>
        <end position="292"/>
    </location>
</feature>
<protein>
    <submittedName>
        <fullName evidence="2">Membrane protein</fullName>
    </submittedName>
</protein>
<feature type="transmembrane region" description="Helical" evidence="1">
    <location>
        <begin position="70"/>
        <end position="90"/>
    </location>
</feature>
<evidence type="ECO:0000256" key="1">
    <source>
        <dbReference type="SAM" id="Phobius"/>
    </source>
</evidence>
<dbReference type="RefSeq" id="WP_075730669.1">
    <property type="nucleotide sequence ID" value="NZ_BJNB01000034.1"/>
</dbReference>
<dbReference type="OrthoDB" id="3463898at2"/>
<keyword evidence="1" id="KW-1133">Transmembrane helix</keyword>
<dbReference type="Proteomes" id="UP000315353">
    <property type="component" value="Unassembled WGS sequence"/>
</dbReference>
<keyword evidence="4" id="KW-1185">Reference proteome</keyword>
<accession>A0A1L7CPG4</accession>
<feature type="transmembrane region" description="Helical" evidence="1">
    <location>
        <begin position="143"/>
        <end position="166"/>
    </location>
</feature>
<evidence type="ECO:0000313" key="2">
    <source>
        <dbReference type="EMBL" id="APT87746.1"/>
    </source>
</evidence>
<reference evidence="3 5" key="2">
    <citation type="submission" date="2019-06" db="EMBL/GenBank/DDBJ databases">
        <title>Whole genome shotgun sequence of Corynebacterium flavescens NBRC 14136.</title>
        <authorList>
            <person name="Hosoyama A."/>
            <person name="Uohara A."/>
            <person name="Ohji S."/>
            <person name="Ichikawa N."/>
        </authorList>
    </citation>
    <scope>NUCLEOTIDE SEQUENCE [LARGE SCALE GENOMIC DNA]</scope>
    <source>
        <strain evidence="3 5">NBRC 14136</strain>
    </source>
</reference>
<dbReference type="EMBL" id="CP009246">
    <property type="protein sequence ID" value="APT87746.1"/>
    <property type="molecule type" value="Genomic_DNA"/>
</dbReference>
<dbReference type="GeneID" id="82881336"/>
<feature type="transmembrane region" description="Helical" evidence="1">
    <location>
        <begin position="117"/>
        <end position="136"/>
    </location>
</feature>
<reference evidence="2 4" key="1">
    <citation type="submission" date="2014-08" db="EMBL/GenBank/DDBJ databases">
        <title>Complete genome sequence of Corynebacterium flavescens OJ8(T)(=DSM 20296(T)), isolated from cheese.</title>
        <authorList>
            <person name="Ruckert C."/>
            <person name="Albersmeier A."/>
            <person name="Winkler A."/>
            <person name="Kalinowski J."/>
        </authorList>
    </citation>
    <scope>NUCLEOTIDE SEQUENCE [LARGE SCALE GENOMIC DNA]</scope>
    <source>
        <strain evidence="2 4">OJ8</strain>
    </source>
</reference>
<dbReference type="EMBL" id="BJNB01000034">
    <property type="protein sequence ID" value="GEB98428.1"/>
    <property type="molecule type" value="Genomic_DNA"/>
</dbReference>
<evidence type="ECO:0000313" key="3">
    <source>
        <dbReference type="EMBL" id="GEB98428.1"/>
    </source>
</evidence>
<dbReference type="AlphaFoldDB" id="A0A1L7CPG4"/>
<feature type="transmembrane region" description="Helical" evidence="1">
    <location>
        <begin position="312"/>
        <end position="336"/>
    </location>
</feature>
<dbReference type="KEGG" id="cfc:CFLV_11690"/>